<dbReference type="PANTHER" id="PTHR47969:SF33">
    <property type="entry name" value="KINESIN-LIKE PROTEIN"/>
    <property type="match status" value="1"/>
</dbReference>
<keyword evidence="5 6" id="KW-0505">Motor protein</keyword>
<reference evidence="10" key="1">
    <citation type="submission" date="2020-06" db="EMBL/GenBank/DDBJ databases">
        <title>Draft genome of Bugula neritina, a colonial animal packing powerful symbionts and potential medicines.</title>
        <authorList>
            <person name="Rayko M."/>
        </authorList>
    </citation>
    <scope>NUCLEOTIDE SEQUENCE [LARGE SCALE GENOMIC DNA]</scope>
    <source>
        <strain evidence="10">Kwan_BN1</strain>
    </source>
</reference>
<dbReference type="InterPro" id="IPR027640">
    <property type="entry name" value="Kinesin-like_fam"/>
</dbReference>
<sequence>MFTFNVLFEPEASQKDVFEHSGVKKLVAMAVDGYACTCFAFGQTGSGKTHSITGPPQMFGSKLEESDYGLIPRSFHNLLELIAVGEKKGISYTLRASYFELYNEQVLDLLNVQGGKKLNMRWSVNKGFYIENLFTIQCDTFDDLMAVLEEGLSNRSTNAHNMNDFSSRSHSMLTINIDCEQQDALDENLYITKHGKLTFVDLAGSEKVKDTNTSGDQLLETNNINKSLLVLGKCISSLGDAKKRNGHIPYRDSKLTKLLADSIGGNGVTLMIACVSPSKSNQGETMNTLRYATRTKRIKNKPVVKMDPRERLIMNLKKEIKVLKSDNQILREHAHIAPDNKSPHDGTQPEPVKDSSEKSSNKAGIDSFAAENADLYEMLQEYMQENEALRTENSEHLMARDRMKRDQQYIVRENDRLQMKIEELQRFILSGNPQMQSNHSTRQNSWHDMYPSLNSAASSNSLRSYHSVPNVNQVSYGRGAGDYDSHVLGYKQNSLPGLPPVKHKTPPPGALTPSQLAYQNAFLNSHQNTRHTFNSPTLPFRTVPNNFANPPPNNTYTQKFEVSKTLGARNAFHHPPPPPHGKHVNKQMYSSSPQLPMKALPSPPRSIQNTMLLPSPKGSYSNQHKHHSTGPKDITPSPPRKNTQYDINEQLKQELMVLDGKIRNTQEVLSTTR</sequence>
<dbReference type="Gene3D" id="3.40.850.10">
    <property type="entry name" value="Kinesin motor domain"/>
    <property type="match status" value="1"/>
</dbReference>
<protein>
    <recommendedName>
        <fullName evidence="6">Kinesin-like protein</fullName>
    </recommendedName>
</protein>
<keyword evidence="7" id="KW-0175">Coiled coil</keyword>
<dbReference type="GO" id="GO:0005524">
    <property type="term" value="F:ATP binding"/>
    <property type="evidence" value="ECO:0007669"/>
    <property type="project" value="UniProtKB-UniRule"/>
</dbReference>
<dbReference type="PRINTS" id="PR00380">
    <property type="entry name" value="KINESINHEAVY"/>
</dbReference>
<dbReference type="PROSITE" id="PS50067">
    <property type="entry name" value="KINESIN_MOTOR_2"/>
    <property type="match status" value="1"/>
</dbReference>
<feature type="coiled-coil region" evidence="7">
    <location>
        <begin position="365"/>
        <end position="399"/>
    </location>
</feature>
<evidence type="ECO:0000313" key="10">
    <source>
        <dbReference type="EMBL" id="KAF6019863.1"/>
    </source>
</evidence>
<keyword evidence="11" id="KW-1185">Reference proteome</keyword>
<evidence type="ECO:0000256" key="6">
    <source>
        <dbReference type="RuleBase" id="RU000394"/>
    </source>
</evidence>
<dbReference type="PANTHER" id="PTHR47969">
    <property type="entry name" value="CHROMOSOME-ASSOCIATED KINESIN KIF4A-RELATED"/>
    <property type="match status" value="1"/>
</dbReference>
<evidence type="ECO:0000256" key="7">
    <source>
        <dbReference type="SAM" id="Coils"/>
    </source>
</evidence>
<dbReference type="GO" id="GO:0051231">
    <property type="term" value="P:spindle elongation"/>
    <property type="evidence" value="ECO:0007669"/>
    <property type="project" value="TreeGrafter"/>
</dbReference>
<dbReference type="InterPro" id="IPR001752">
    <property type="entry name" value="Kinesin_motor_dom"/>
</dbReference>
<dbReference type="CDD" id="cd00106">
    <property type="entry name" value="KISc"/>
    <property type="match status" value="1"/>
</dbReference>
<dbReference type="Pfam" id="PF00225">
    <property type="entry name" value="Kinesin"/>
    <property type="match status" value="1"/>
</dbReference>
<evidence type="ECO:0000256" key="4">
    <source>
        <dbReference type="ARBA" id="ARBA00023212"/>
    </source>
</evidence>
<dbReference type="GO" id="GO:0008017">
    <property type="term" value="F:microtubule binding"/>
    <property type="evidence" value="ECO:0007669"/>
    <property type="project" value="InterPro"/>
</dbReference>
<comment type="caution">
    <text evidence="10">The sequence shown here is derived from an EMBL/GenBank/DDBJ whole genome shotgun (WGS) entry which is preliminary data.</text>
</comment>
<keyword evidence="4" id="KW-0963">Cytoplasm</keyword>
<dbReference type="PROSITE" id="PS00411">
    <property type="entry name" value="KINESIN_MOTOR_1"/>
    <property type="match status" value="1"/>
</dbReference>
<feature type="compositionally biased region" description="Polar residues" evidence="8">
    <location>
        <begin position="605"/>
        <end position="622"/>
    </location>
</feature>
<feature type="binding site" evidence="5">
    <location>
        <begin position="42"/>
        <end position="49"/>
    </location>
    <ligand>
        <name>ATP</name>
        <dbReference type="ChEBI" id="CHEBI:30616"/>
    </ligand>
</feature>
<keyword evidence="6" id="KW-0493">Microtubule</keyword>
<organism evidence="10 11">
    <name type="scientific">Bugula neritina</name>
    <name type="common">Brown bryozoan</name>
    <name type="synonym">Sertularia neritina</name>
    <dbReference type="NCBI Taxonomy" id="10212"/>
    <lineage>
        <taxon>Eukaryota</taxon>
        <taxon>Metazoa</taxon>
        <taxon>Spiralia</taxon>
        <taxon>Lophotrochozoa</taxon>
        <taxon>Bryozoa</taxon>
        <taxon>Gymnolaemata</taxon>
        <taxon>Cheilostomatida</taxon>
        <taxon>Flustrina</taxon>
        <taxon>Buguloidea</taxon>
        <taxon>Bugulidae</taxon>
        <taxon>Bugula</taxon>
    </lineage>
</organism>
<dbReference type="EMBL" id="VXIV02003208">
    <property type="protein sequence ID" value="KAF6019863.1"/>
    <property type="molecule type" value="Genomic_DNA"/>
</dbReference>
<feature type="domain" description="Kinesin motor" evidence="9">
    <location>
        <begin position="1"/>
        <end position="298"/>
    </location>
</feature>
<evidence type="ECO:0000256" key="3">
    <source>
        <dbReference type="ARBA" id="ARBA00022840"/>
    </source>
</evidence>
<dbReference type="GO" id="GO:0003777">
    <property type="term" value="F:microtubule motor activity"/>
    <property type="evidence" value="ECO:0007669"/>
    <property type="project" value="InterPro"/>
</dbReference>
<dbReference type="GO" id="GO:0007018">
    <property type="term" value="P:microtubule-based movement"/>
    <property type="evidence" value="ECO:0007669"/>
    <property type="project" value="InterPro"/>
</dbReference>
<dbReference type="InterPro" id="IPR036961">
    <property type="entry name" value="Kinesin_motor_dom_sf"/>
</dbReference>
<feature type="region of interest" description="Disordered" evidence="8">
    <location>
        <begin position="569"/>
        <end position="643"/>
    </location>
</feature>
<evidence type="ECO:0000256" key="8">
    <source>
        <dbReference type="SAM" id="MobiDB-lite"/>
    </source>
</evidence>
<evidence type="ECO:0000259" key="9">
    <source>
        <dbReference type="PROSITE" id="PS50067"/>
    </source>
</evidence>
<proteinExistence type="inferred from homology"/>
<evidence type="ECO:0000256" key="1">
    <source>
        <dbReference type="ARBA" id="ARBA00004245"/>
    </source>
</evidence>
<evidence type="ECO:0000256" key="5">
    <source>
        <dbReference type="PROSITE-ProRule" id="PRU00283"/>
    </source>
</evidence>
<comment type="subcellular location">
    <subcellularLocation>
        <location evidence="1">Cytoplasm</location>
        <location evidence="1">Cytoskeleton</location>
    </subcellularLocation>
</comment>
<evidence type="ECO:0000313" key="11">
    <source>
        <dbReference type="Proteomes" id="UP000593567"/>
    </source>
</evidence>
<dbReference type="GO" id="GO:0005874">
    <property type="term" value="C:microtubule"/>
    <property type="evidence" value="ECO:0007669"/>
    <property type="project" value="UniProtKB-KW"/>
</dbReference>
<dbReference type="InterPro" id="IPR027417">
    <property type="entry name" value="P-loop_NTPase"/>
</dbReference>
<dbReference type="AlphaFoldDB" id="A0A7J7J181"/>
<keyword evidence="3 5" id="KW-0067">ATP-binding</keyword>
<accession>A0A7J7J181</accession>
<dbReference type="SUPFAM" id="SSF52540">
    <property type="entry name" value="P-loop containing nucleoside triphosphate hydrolases"/>
    <property type="match status" value="1"/>
</dbReference>
<gene>
    <name evidence="10" type="ORF">EB796_021834</name>
</gene>
<keyword evidence="2 5" id="KW-0547">Nucleotide-binding</keyword>
<dbReference type="GO" id="GO:0005875">
    <property type="term" value="C:microtubule associated complex"/>
    <property type="evidence" value="ECO:0007669"/>
    <property type="project" value="TreeGrafter"/>
</dbReference>
<dbReference type="SMART" id="SM00129">
    <property type="entry name" value="KISc"/>
    <property type="match status" value="1"/>
</dbReference>
<dbReference type="GO" id="GO:0007052">
    <property type="term" value="P:mitotic spindle organization"/>
    <property type="evidence" value="ECO:0007669"/>
    <property type="project" value="TreeGrafter"/>
</dbReference>
<evidence type="ECO:0000256" key="2">
    <source>
        <dbReference type="ARBA" id="ARBA00022741"/>
    </source>
</evidence>
<feature type="compositionally biased region" description="Basic and acidic residues" evidence="8">
    <location>
        <begin position="334"/>
        <end position="344"/>
    </location>
</feature>
<keyword evidence="4" id="KW-0206">Cytoskeleton</keyword>
<dbReference type="FunFam" id="3.40.850.10:FF:000080">
    <property type="entry name" value="Kinesin-like protein"/>
    <property type="match status" value="1"/>
</dbReference>
<dbReference type="OrthoDB" id="3176171at2759"/>
<feature type="compositionally biased region" description="Basic and acidic residues" evidence="8">
    <location>
        <begin position="351"/>
        <end position="360"/>
    </location>
</feature>
<comment type="similarity">
    <text evidence="5 6">Belongs to the TRAFAC class myosin-kinesin ATPase superfamily. Kinesin family.</text>
</comment>
<name>A0A7J7J181_BUGNE</name>
<dbReference type="InterPro" id="IPR019821">
    <property type="entry name" value="Kinesin_motor_CS"/>
</dbReference>
<dbReference type="Proteomes" id="UP000593567">
    <property type="component" value="Unassembled WGS sequence"/>
</dbReference>
<feature type="region of interest" description="Disordered" evidence="8">
    <location>
        <begin position="334"/>
        <end position="363"/>
    </location>
</feature>